<dbReference type="PANTHER" id="PTHR35908">
    <property type="entry name" value="HYPOTHETICAL FUSION PROTEIN"/>
    <property type="match status" value="1"/>
</dbReference>
<dbReference type="Gene3D" id="3.10.180.10">
    <property type="entry name" value="2,3-Dihydroxybiphenyl 1,2-Dioxygenase, domain 1"/>
    <property type="match status" value="1"/>
</dbReference>
<protein>
    <recommendedName>
        <fullName evidence="2">Glyoxalase-like domain-containing protein</fullName>
    </recommendedName>
</protein>
<feature type="domain" description="Glyoxalase-like" evidence="2">
    <location>
        <begin position="30"/>
        <end position="140"/>
    </location>
</feature>
<dbReference type="Pfam" id="PF18029">
    <property type="entry name" value="Glyoxalase_6"/>
    <property type="match status" value="1"/>
</dbReference>
<dbReference type="SUPFAM" id="SSF54593">
    <property type="entry name" value="Glyoxalase/Bleomycin resistance protein/Dihydroxybiphenyl dioxygenase"/>
    <property type="match status" value="1"/>
</dbReference>
<evidence type="ECO:0000313" key="3">
    <source>
        <dbReference type="EMBL" id="NYH88355.1"/>
    </source>
</evidence>
<accession>A0A852Z804</accession>
<dbReference type="CDD" id="cd06587">
    <property type="entry name" value="VOC"/>
    <property type="match status" value="1"/>
</dbReference>
<name>A0A852Z804_9ACTN</name>
<dbReference type="RefSeq" id="WP_179786265.1">
    <property type="nucleotide sequence ID" value="NZ_BAAARR010000022.1"/>
</dbReference>
<dbReference type="PANTHER" id="PTHR35908:SF1">
    <property type="entry name" value="CONSERVED PROTEIN"/>
    <property type="match status" value="1"/>
</dbReference>
<proteinExistence type="predicted"/>
<sequence>MTGTTNPASSPDSRLDSGPDSGPVGTLGTVAFDCPDPWALGEFYARMLGGKLDSSEDEDDWVDLHLDGGRRISFQQAADWAPPTWPGGDRPQQAHIDVEVTDLDAAEKRVLALGARKVDHQPGASWRVFLDPVGHPFCLCAC</sequence>
<gene>
    <name evidence="3" type="ORF">F4554_000993</name>
</gene>
<feature type="region of interest" description="Disordered" evidence="1">
    <location>
        <begin position="1"/>
        <end position="28"/>
    </location>
</feature>
<feature type="compositionally biased region" description="Polar residues" evidence="1">
    <location>
        <begin position="1"/>
        <end position="12"/>
    </location>
</feature>
<dbReference type="Proteomes" id="UP000579605">
    <property type="component" value="Unassembled WGS sequence"/>
</dbReference>
<dbReference type="InterPro" id="IPR029068">
    <property type="entry name" value="Glyas_Bleomycin-R_OHBP_Dase"/>
</dbReference>
<dbReference type="AlphaFoldDB" id="A0A852Z804"/>
<organism evidence="3 4">
    <name type="scientific">Actinopolymorpha rutila</name>
    <dbReference type="NCBI Taxonomy" id="446787"/>
    <lineage>
        <taxon>Bacteria</taxon>
        <taxon>Bacillati</taxon>
        <taxon>Actinomycetota</taxon>
        <taxon>Actinomycetes</taxon>
        <taxon>Propionibacteriales</taxon>
        <taxon>Actinopolymorphaceae</taxon>
        <taxon>Actinopolymorpha</taxon>
    </lineage>
</organism>
<dbReference type="EMBL" id="JACBZH010000001">
    <property type="protein sequence ID" value="NYH88355.1"/>
    <property type="molecule type" value="Genomic_DNA"/>
</dbReference>
<evidence type="ECO:0000313" key="4">
    <source>
        <dbReference type="Proteomes" id="UP000579605"/>
    </source>
</evidence>
<reference evidence="3 4" key="1">
    <citation type="submission" date="2020-07" db="EMBL/GenBank/DDBJ databases">
        <title>Sequencing the genomes of 1000 actinobacteria strains.</title>
        <authorList>
            <person name="Klenk H.-P."/>
        </authorList>
    </citation>
    <scope>NUCLEOTIDE SEQUENCE [LARGE SCALE GENOMIC DNA]</scope>
    <source>
        <strain evidence="3 4">DSM 18448</strain>
    </source>
</reference>
<comment type="caution">
    <text evidence="3">The sequence shown here is derived from an EMBL/GenBank/DDBJ whole genome shotgun (WGS) entry which is preliminary data.</text>
</comment>
<dbReference type="InterPro" id="IPR041581">
    <property type="entry name" value="Glyoxalase_6"/>
</dbReference>
<keyword evidence="4" id="KW-1185">Reference proteome</keyword>
<evidence type="ECO:0000256" key="1">
    <source>
        <dbReference type="SAM" id="MobiDB-lite"/>
    </source>
</evidence>
<evidence type="ECO:0000259" key="2">
    <source>
        <dbReference type="Pfam" id="PF18029"/>
    </source>
</evidence>